<dbReference type="SUPFAM" id="SSF46689">
    <property type="entry name" value="Homeodomain-like"/>
    <property type="match status" value="1"/>
</dbReference>
<dbReference type="InterPro" id="IPR001647">
    <property type="entry name" value="HTH_TetR"/>
</dbReference>
<evidence type="ECO:0000256" key="3">
    <source>
        <dbReference type="ARBA" id="ARBA00023163"/>
    </source>
</evidence>
<dbReference type="PANTHER" id="PTHR30055">
    <property type="entry name" value="HTH-TYPE TRANSCRIPTIONAL REGULATOR RUTR"/>
    <property type="match status" value="1"/>
</dbReference>
<evidence type="ECO:0000256" key="1">
    <source>
        <dbReference type="ARBA" id="ARBA00023015"/>
    </source>
</evidence>
<feature type="domain" description="HTH tetR-type" evidence="5">
    <location>
        <begin position="15"/>
        <end position="75"/>
    </location>
</feature>
<dbReference type="PRINTS" id="PR00455">
    <property type="entry name" value="HTHTETR"/>
</dbReference>
<proteinExistence type="predicted"/>
<reference evidence="6 7" key="1">
    <citation type="submission" date="2020-07" db="EMBL/GenBank/DDBJ databases">
        <title>Sequencing the genomes of 1000 actinobacteria strains.</title>
        <authorList>
            <person name="Klenk H.-P."/>
        </authorList>
    </citation>
    <scope>NUCLEOTIDE SEQUENCE [LARGE SCALE GENOMIC DNA]</scope>
    <source>
        <strain evidence="6 7">DSM 17380</strain>
    </source>
</reference>
<comment type="caution">
    <text evidence="6">The sequence shown here is derived from an EMBL/GenBank/DDBJ whole genome shotgun (WGS) entry which is preliminary data.</text>
</comment>
<organism evidence="6 7">
    <name type="scientific">Leucobacter aridicollis</name>
    <dbReference type="NCBI Taxonomy" id="283878"/>
    <lineage>
        <taxon>Bacteria</taxon>
        <taxon>Bacillati</taxon>
        <taxon>Actinomycetota</taxon>
        <taxon>Actinomycetes</taxon>
        <taxon>Micrococcales</taxon>
        <taxon>Microbacteriaceae</taxon>
        <taxon>Leucobacter</taxon>
    </lineage>
</organism>
<dbReference type="InterPro" id="IPR050109">
    <property type="entry name" value="HTH-type_TetR-like_transc_reg"/>
</dbReference>
<dbReference type="GO" id="GO:0000976">
    <property type="term" value="F:transcription cis-regulatory region binding"/>
    <property type="evidence" value="ECO:0007669"/>
    <property type="project" value="TreeGrafter"/>
</dbReference>
<keyword evidence="2 4" id="KW-0238">DNA-binding</keyword>
<sequence>MTATERQTPKQARGRAAVASILAAASELLEEGGFDSLTTATIATRAGVNIATLYRYYPNKFAIVRELAQSIEEERSGVALAALAELGDAPDWREPVVRAIRAMAQLRRDRSGATAIRRALQSSPELWHLDHDVNAATAEAIAPFLLRVNPALPAERAGAIALTVVHTVASLLDLAAGERERAFGLERELELVIIHYLEPELDGTGAA</sequence>
<dbReference type="EMBL" id="JACCBD010000001">
    <property type="protein sequence ID" value="NYD26427.1"/>
    <property type="molecule type" value="Genomic_DNA"/>
</dbReference>
<dbReference type="Pfam" id="PF17918">
    <property type="entry name" value="TetR_C_15"/>
    <property type="match status" value="1"/>
</dbReference>
<evidence type="ECO:0000259" key="5">
    <source>
        <dbReference type="PROSITE" id="PS50977"/>
    </source>
</evidence>
<dbReference type="PANTHER" id="PTHR30055:SF234">
    <property type="entry name" value="HTH-TYPE TRANSCRIPTIONAL REGULATOR BETI"/>
    <property type="match status" value="1"/>
</dbReference>
<feature type="DNA-binding region" description="H-T-H motif" evidence="4">
    <location>
        <begin position="38"/>
        <end position="57"/>
    </location>
</feature>
<accession>A0A852R1G9</accession>
<evidence type="ECO:0000256" key="4">
    <source>
        <dbReference type="PROSITE-ProRule" id="PRU00335"/>
    </source>
</evidence>
<dbReference type="Proteomes" id="UP000586095">
    <property type="component" value="Unassembled WGS sequence"/>
</dbReference>
<protein>
    <submittedName>
        <fullName evidence="6">AcrR family transcriptional regulator</fullName>
    </submittedName>
</protein>
<evidence type="ECO:0000256" key="2">
    <source>
        <dbReference type="ARBA" id="ARBA00023125"/>
    </source>
</evidence>
<dbReference type="Gene3D" id="1.10.357.10">
    <property type="entry name" value="Tetracycline Repressor, domain 2"/>
    <property type="match status" value="1"/>
</dbReference>
<evidence type="ECO:0000313" key="7">
    <source>
        <dbReference type="Proteomes" id="UP000586095"/>
    </source>
</evidence>
<dbReference type="Pfam" id="PF00440">
    <property type="entry name" value="TetR_N"/>
    <property type="match status" value="1"/>
</dbReference>
<dbReference type="RefSeq" id="WP_185986636.1">
    <property type="nucleotide sequence ID" value="NZ_BAAALZ010000002.1"/>
</dbReference>
<dbReference type="GO" id="GO:0003700">
    <property type="term" value="F:DNA-binding transcription factor activity"/>
    <property type="evidence" value="ECO:0007669"/>
    <property type="project" value="TreeGrafter"/>
</dbReference>
<evidence type="ECO:0000313" key="6">
    <source>
        <dbReference type="EMBL" id="NYD26427.1"/>
    </source>
</evidence>
<keyword evidence="1" id="KW-0805">Transcription regulation</keyword>
<dbReference type="InterPro" id="IPR041669">
    <property type="entry name" value="TetR_C_15"/>
</dbReference>
<keyword evidence="7" id="KW-1185">Reference proteome</keyword>
<dbReference type="PROSITE" id="PS50977">
    <property type="entry name" value="HTH_TETR_2"/>
    <property type="match status" value="1"/>
</dbReference>
<dbReference type="InterPro" id="IPR009057">
    <property type="entry name" value="Homeodomain-like_sf"/>
</dbReference>
<gene>
    <name evidence="6" type="ORF">BJ960_001230</name>
</gene>
<name>A0A852R1G9_9MICO</name>
<dbReference type="AlphaFoldDB" id="A0A852R1G9"/>
<keyword evidence="3" id="KW-0804">Transcription</keyword>